<dbReference type="EMBL" id="WBVY01000001">
    <property type="protein sequence ID" value="KAB2659311.1"/>
    <property type="molecule type" value="Genomic_DNA"/>
</dbReference>
<keyword evidence="1" id="KW-0732">Signal</keyword>
<evidence type="ECO:0000313" key="3">
    <source>
        <dbReference type="Proteomes" id="UP000460650"/>
    </source>
</evidence>
<reference evidence="2 3" key="1">
    <citation type="submission" date="2019-09" db="EMBL/GenBank/DDBJ databases">
        <title>Taxonomic organization of the family Brucellaceae based on a phylogenomic approach.</title>
        <authorList>
            <person name="Leclercq S."/>
            <person name="Cloeckaert A."/>
            <person name="Zygmunt M.S."/>
        </authorList>
    </citation>
    <scope>NUCLEOTIDE SEQUENCE [LARGE SCALE GENOMIC DNA]</scope>
    <source>
        <strain evidence="2 3">TA93</strain>
    </source>
</reference>
<protein>
    <recommendedName>
        <fullName evidence="4">Lipoprotein</fullName>
    </recommendedName>
</protein>
<name>A0A7V8B4M8_9HYPH</name>
<evidence type="ECO:0000256" key="1">
    <source>
        <dbReference type="SAM" id="SignalP"/>
    </source>
</evidence>
<proteinExistence type="predicted"/>
<evidence type="ECO:0000313" key="2">
    <source>
        <dbReference type="EMBL" id="KAB2659311.1"/>
    </source>
</evidence>
<dbReference type="AlphaFoldDB" id="A0A7V8B4M8"/>
<gene>
    <name evidence="2" type="ORF">F9K94_03715</name>
</gene>
<evidence type="ECO:0008006" key="4">
    <source>
        <dbReference type="Google" id="ProtNLM"/>
    </source>
</evidence>
<organism evidence="2 3">
    <name type="scientific">Brucella tritici</name>
    <dbReference type="NCBI Taxonomy" id="94626"/>
    <lineage>
        <taxon>Bacteria</taxon>
        <taxon>Pseudomonadati</taxon>
        <taxon>Pseudomonadota</taxon>
        <taxon>Alphaproteobacteria</taxon>
        <taxon>Hyphomicrobiales</taxon>
        <taxon>Brucellaceae</taxon>
        <taxon>Brucella/Ochrobactrum group</taxon>
        <taxon>Brucella</taxon>
    </lineage>
</organism>
<feature type="signal peptide" evidence="1">
    <location>
        <begin position="1"/>
        <end position="20"/>
    </location>
</feature>
<comment type="caution">
    <text evidence="2">The sequence shown here is derived from an EMBL/GenBank/DDBJ whole genome shotgun (WGS) entry which is preliminary data.</text>
</comment>
<accession>A0A7V8B4M8</accession>
<sequence length="231" mass="25093">MIRSTLTTFVLAGLALGAIACSSQQLVPDEVAPVIPEAVADTDVPGIGRIGKWMIDPDGGIADWGGMQYEGQTIHEVINIIFIDSGASSADDAKARLVDAMTKAGYPVRYHHSSGYRGVVDGEVYGQVPEQDAYAFSNRIYFLDNNHGRIFGPRKTANGWVFTGALSREHVDYIHRVHVYASFSQARDDLATRLTENSIYKRDGVVPLDNGSTADYTTGDHDGNAVVMKAR</sequence>
<dbReference type="PROSITE" id="PS51257">
    <property type="entry name" value="PROKAR_LIPOPROTEIN"/>
    <property type="match status" value="1"/>
</dbReference>
<dbReference type="RefSeq" id="WP_151643691.1">
    <property type="nucleotide sequence ID" value="NZ_WBVY01000001.1"/>
</dbReference>
<dbReference type="Proteomes" id="UP000460650">
    <property type="component" value="Unassembled WGS sequence"/>
</dbReference>
<feature type="chain" id="PRO_5031244645" description="Lipoprotein" evidence="1">
    <location>
        <begin position="21"/>
        <end position="231"/>
    </location>
</feature>